<protein>
    <recommendedName>
        <fullName evidence="4">Protein quiver</fullName>
    </recommendedName>
</protein>
<dbReference type="Proteomes" id="UP000053766">
    <property type="component" value="Unassembled WGS sequence"/>
</dbReference>
<evidence type="ECO:0000256" key="1">
    <source>
        <dbReference type="SAM" id="SignalP"/>
    </source>
</evidence>
<evidence type="ECO:0000313" key="3">
    <source>
        <dbReference type="Proteomes" id="UP000053766"/>
    </source>
</evidence>
<reference evidence="2 3" key="1">
    <citation type="submission" date="2013-11" db="EMBL/GenBank/DDBJ databases">
        <title>Draft genome of the bovine lungworm Dictyocaulus viviparus.</title>
        <authorList>
            <person name="Mitreva M."/>
        </authorList>
    </citation>
    <scope>NUCLEOTIDE SEQUENCE [LARGE SCALE GENOMIC DNA]</scope>
    <source>
        <strain evidence="2 3">HannoverDv2000</strain>
    </source>
</reference>
<feature type="signal peptide" evidence="1">
    <location>
        <begin position="1"/>
        <end position="16"/>
    </location>
</feature>
<accession>A0A0D8XVZ0</accession>
<keyword evidence="1" id="KW-0732">Signal</keyword>
<organism evidence="2 3">
    <name type="scientific">Dictyocaulus viviparus</name>
    <name type="common">Bovine lungworm</name>
    <dbReference type="NCBI Taxonomy" id="29172"/>
    <lineage>
        <taxon>Eukaryota</taxon>
        <taxon>Metazoa</taxon>
        <taxon>Ecdysozoa</taxon>
        <taxon>Nematoda</taxon>
        <taxon>Chromadorea</taxon>
        <taxon>Rhabditida</taxon>
        <taxon>Rhabditina</taxon>
        <taxon>Rhabditomorpha</taxon>
        <taxon>Strongyloidea</taxon>
        <taxon>Metastrongylidae</taxon>
        <taxon>Dictyocaulus</taxon>
    </lineage>
</organism>
<name>A0A0D8XVZ0_DICVI</name>
<reference evidence="3" key="2">
    <citation type="journal article" date="2016" name="Sci. Rep.">
        <title>Dictyocaulus viviparus genome, variome and transcriptome elucidate lungworm biology and support future intervention.</title>
        <authorList>
            <person name="McNulty S.N."/>
            <person name="Strube C."/>
            <person name="Rosa B.A."/>
            <person name="Martin J.C."/>
            <person name="Tyagi R."/>
            <person name="Choi Y.J."/>
            <person name="Wang Q."/>
            <person name="Hallsworth Pepin K."/>
            <person name="Zhang X."/>
            <person name="Ozersky P."/>
            <person name="Wilson R.K."/>
            <person name="Sternberg P.W."/>
            <person name="Gasser R.B."/>
            <person name="Mitreva M."/>
        </authorList>
    </citation>
    <scope>NUCLEOTIDE SEQUENCE [LARGE SCALE GENOMIC DNA]</scope>
    <source>
        <strain evidence="3">HannoverDv2000</strain>
    </source>
</reference>
<dbReference type="AlphaFoldDB" id="A0A0D8XVZ0"/>
<sequence length="197" mass="22471">MFWCLILFAWMSSCFAVVCYDCYDTGPNHENCTKERSCTGLACMIFDAADGNNTMTAFCLWPLKVRSIHVLNERISSNDSCWWEPEGHHCICYTDFCNHLIDSVRKYENKNPLLPKALYLKHNPLIDYGDSTKDSATDTKPIFGTHPLIEIETAHLRTSGNSQENGQLFLLLIYLLHLKSTSLLHGSERQKPLSMES</sequence>
<proteinExistence type="predicted"/>
<evidence type="ECO:0008006" key="4">
    <source>
        <dbReference type="Google" id="ProtNLM"/>
    </source>
</evidence>
<keyword evidence="3" id="KW-1185">Reference proteome</keyword>
<dbReference type="OrthoDB" id="5831822at2759"/>
<gene>
    <name evidence="2" type="ORF">DICVIV_07430</name>
</gene>
<feature type="chain" id="PRO_5002336152" description="Protein quiver" evidence="1">
    <location>
        <begin position="17"/>
        <end position="197"/>
    </location>
</feature>
<dbReference type="EMBL" id="KN716349">
    <property type="protein sequence ID" value="KJH46526.1"/>
    <property type="molecule type" value="Genomic_DNA"/>
</dbReference>
<evidence type="ECO:0000313" key="2">
    <source>
        <dbReference type="EMBL" id="KJH46526.1"/>
    </source>
</evidence>